<dbReference type="GO" id="GO:0098796">
    <property type="term" value="C:membrane protein complex"/>
    <property type="evidence" value="ECO:0007669"/>
    <property type="project" value="UniProtKB-ARBA"/>
</dbReference>
<evidence type="ECO:0000256" key="2">
    <source>
        <dbReference type="ARBA" id="ARBA00022741"/>
    </source>
</evidence>
<gene>
    <name evidence="6" type="ORF">G4L39_12965</name>
</gene>
<dbReference type="SMART" id="SM00382">
    <property type="entry name" value="AAA"/>
    <property type="match status" value="1"/>
</dbReference>
<evidence type="ECO:0000256" key="3">
    <source>
        <dbReference type="ARBA" id="ARBA00022840"/>
    </source>
</evidence>
<dbReference type="AlphaFoldDB" id="A0A6M1RRY9"/>
<dbReference type="GO" id="GO:0005886">
    <property type="term" value="C:plasma membrane"/>
    <property type="evidence" value="ECO:0007669"/>
    <property type="project" value="TreeGrafter"/>
</dbReference>
<dbReference type="PROSITE" id="PS00211">
    <property type="entry name" value="ABC_TRANSPORTER_1"/>
    <property type="match status" value="1"/>
</dbReference>
<keyword evidence="2" id="KW-0547">Nucleotide-binding</keyword>
<dbReference type="GO" id="GO:0022857">
    <property type="term" value="F:transmembrane transporter activity"/>
    <property type="evidence" value="ECO:0007669"/>
    <property type="project" value="TreeGrafter"/>
</dbReference>
<reference evidence="6 7" key="1">
    <citation type="submission" date="2020-02" db="EMBL/GenBank/DDBJ databases">
        <title>Draft genome sequence of Limisphaera ngatamarikiensis NGM72.4T, a thermophilic Verrucomicrobia grouped in subdivision 3.</title>
        <authorList>
            <person name="Carere C.R."/>
            <person name="Steen J."/>
            <person name="Hugenholtz P."/>
            <person name="Stott M.B."/>
        </authorList>
    </citation>
    <scope>NUCLEOTIDE SEQUENCE [LARGE SCALE GENOMIC DNA]</scope>
    <source>
        <strain evidence="6 7">NGM72.4</strain>
    </source>
</reference>
<keyword evidence="7" id="KW-1185">Reference proteome</keyword>
<evidence type="ECO:0000313" key="6">
    <source>
        <dbReference type="EMBL" id="NGO40299.1"/>
    </source>
</evidence>
<dbReference type="InterPro" id="IPR017911">
    <property type="entry name" value="MacB-like_ATP-bd"/>
</dbReference>
<dbReference type="InterPro" id="IPR015854">
    <property type="entry name" value="ABC_transpr_LolD-like"/>
</dbReference>
<dbReference type="InterPro" id="IPR017871">
    <property type="entry name" value="ABC_transporter-like_CS"/>
</dbReference>
<accession>A0A6M1RRY9</accession>
<dbReference type="InterPro" id="IPR003593">
    <property type="entry name" value="AAA+_ATPase"/>
</dbReference>
<evidence type="ECO:0000313" key="7">
    <source>
        <dbReference type="Proteomes" id="UP000477311"/>
    </source>
</evidence>
<comment type="caution">
    <text evidence="6">The sequence shown here is derived from an EMBL/GenBank/DDBJ whole genome shotgun (WGS) entry which is preliminary data.</text>
</comment>
<comment type="similarity">
    <text evidence="4">Belongs to the ABC transporter superfamily. Macrolide exporter (TC 3.A.1.122) family.</text>
</comment>
<dbReference type="CDD" id="cd03255">
    <property type="entry name" value="ABC_MJ0796_LolCDE_FtsE"/>
    <property type="match status" value="1"/>
</dbReference>
<dbReference type="PROSITE" id="PS50893">
    <property type="entry name" value="ABC_TRANSPORTER_2"/>
    <property type="match status" value="1"/>
</dbReference>
<dbReference type="GO" id="GO:0005524">
    <property type="term" value="F:ATP binding"/>
    <property type="evidence" value="ECO:0007669"/>
    <property type="project" value="UniProtKB-KW"/>
</dbReference>
<dbReference type="SUPFAM" id="SSF52540">
    <property type="entry name" value="P-loop containing nucleoside triphosphate hydrolases"/>
    <property type="match status" value="1"/>
</dbReference>
<organism evidence="6 7">
    <name type="scientific">Limisphaera ngatamarikiensis</name>
    <dbReference type="NCBI Taxonomy" id="1324935"/>
    <lineage>
        <taxon>Bacteria</taxon>
        <taxon>Pseudomonadati</taxon>
        <taxon>Verrucomicrobiota</taxon>
        <taxon>Verrucomicrobiia</taxon>
        <taxon>Limisphaerales</taxon>
        <taxon>Limisphaeraceae</taxon>
        <taxon>Limisphaera</taxon>
    </lineage>
</organism>
<feature type="domain" description="ABC transporter" evidence="5">
    <location>
        <begin position="2"/>
        <end position="233"/>
    </location>
</feature>
<evidence type="ECO:0000256" key="1">
    <source>
        <dbReference type="ARBA" id="ARBA00022448"/>
    </source>
</evidence>
<dbReference type="InterPro" id="IPR027417">
    <property type="entry name" value="P-loop_NTPase"/>
</dbReference>
<dbReference type="PANTHER" id="PTHR24220:SF86">
    <property type="entry name" value="ABC TRANSPORTER ABCH.1"/>
    <property type="match status" value="1"/>
</dbReference>
<dbReference type="PANTHER" id="PTHR24220">
    <property type="entry name" value="IMPORT ATP-BINDING PROTEIN"/>
    <property type="match status" value="1"/>
</dbReference>
<protein>
    <submittedName>
        <fullName evidence="6">ABC transporter ATP-binding protein</fullName>
    </submittedName>
</protein>
<dbReference type="Pfam" id="PF00005">
    <property type="entry name" value="ABC_tran"/>
    <property type="match status" value="1"/>
</dbReference>
<dbReference type="Proteomes" id="UP000477311">
    <property type="component" value="Unassembled WGS sequence"/>
</dbReference>
<evidence type="ECO:0000259" key="5">
    <source>
        <dbReference type="PROSITE" id="PS50893"/>
    </source>
</evidence>
<name>A0A6M1RRY9_9BACT</name>
<proteinExistence type="inferred from homology"/>
<dbReference type="FunFam" id="3.40.50.300:FF:000032">
    <property type="entry name" value="Export ABC transporter ATP-binding protein"/>
    <property type="match status" value="1"/>
</dbReference>
<sequence>MVELRNVTKIYHLGGEEIRALDNVSLDIEEGEFISVIGPSGSGKSTLMHILGCLDTPTSGTVKLDGIMIQNASPRQLAAIRNQKIGFVFQFFNLLPKLNVLQNVELPMIYSGVPARERHRRAMAALEAVGMANRAKHRPSQLSGGQQQRAAIARALVNNPRIIFADEPTGNLDTHTGETILQLFRSLNAEGRTIVLVTHDPEIAAVTPRRIEIRDGKIMPKPDLRLAGLRNES</sequence>
<keyword evidence="1" id="KW-0813">Transport</keyword>
<dbReference type="Gene3D" id="3.40.50.300">
    <property type="entry name" value="P-loop containing nucleotide triphosphate hydrolases"/>
    <property type="match status" value="1"/>
</dbReference>
<dbReference type="GO" id="GO:0016887">
    <property type="term" value="F:ATP hydrolysis activity"/>
    <property type="evidence" value="ECO:0007669"/>
    <property type="project" value="InterPro"/>
</dbReference>
<keyword evidence="3 6" id="KW-0067">ATP-binding</keyword>
<dbReference type="EMBL" id="JAAKYA010000082">
    <property type="protein sequence ID" value="NGO40299.1"/>
    <property type="molecule type" value="Genomic_DNA"/>
</dbReference>
<evidence type="ECO:0000256" key="4">
    <source>
        <dbReference type="ARBA" id="ARBA00038388"/>
    </source>
</evidence>
<dbReference type="InterPro" id="IPR003439">
    <property type="entry name" value="ABC_transporter-like_ATP-bd"/>
</dbReference>